<keyword evidence="2" id="KW-1185">Reference proteome</keyword>
<accession>A0A926S000</accession>
<sequence length="76" mass="8411">MINIRKQVKNMVSGGPVKRTFAGALVGASIGYLAKPEKLKKVLGHLAKKELKNKKTDFAKATKEKISPFKNTLWSK</sequence>
<name>A0A926S000_9BACI</name>
<dbReference type="Proteomes" id="UP000626844">
    <property type="component" value="Unassembled WGS sequence"/>
</dbReference>
<dbReference type="EMBL" id="JACXAI010000052">
    <property type="protein sequence ID" value="MBD1383375.1"/>
    <property type="molecule type" value="Genomic_DNA"/>
</dbReference>
<dbReference type="RefSeq" id="WP_191162484.1">
    <property type="nucleotide sequence ID" value="NZ_JACXAI010000052.1"/>
</dbReference>
<evidence type="ECO:0000313" key="1">
    <source>
        <dbReference type="EMBL" id="MBD1383375.1"/>
    </source>
</evidence>
<gene>
    <name evidence="1" type="ORF">IC621_24625</name>
</gene>
<reference evidence="1" key="1">
    <citation type="submission" date="2020-09" db="EMBL/GenBank/DDBJ databases">
        <title>A novel bacterium of genus Bacillus, isolated from South China Sea.</title>
        <authorList>
            <person name="Huang H."/>
            <person name="Mo K."/>
            <person name="Hu Y."/>
        </authorList>
    </citation>
    <scope>NUCLEOTIDE SEQUENCE</scope>
    <source>
        <strain evidence="1">IB182487</strain>
    </source>
</reference>
<organism evidence="1 2">
    <name type="scientific">Metabacillus arenae</name>
    <dbReference type="NCBI Taxonomy" id="2771434"/>
    <lineage>
        <taxon>Bacteria</taxon>
        <taxon>Bacillati</taxon>
        <taxon>Bacillota</taxon>
        <taxon>Bacilli</taxon>
        <taxon>Bacillales</taxon>
        <taxon>Bacillaceae</taxon>
        <taxon>Metabacillus</taxon>
    </lineage>
</organism>
<dbReference type="AlphaFoldDB" id="A0A926S000"/>
<comment type="caution">
    <text evidence="1">The sequence shown here is derived from an EMBL/GenBank/DDBJ whole genome shotgun (WGS) entry which is preliminary data.</text>
</comment>
<evidence type="ECO:0000313" key="2">
    <source>
        <dbReference type="Proteomes" id="UP000626844"/>
    </source>
</evidence>
<proteinExistence type="predicted"/>
<protein>
    <recommendedName>
        <fullName evidence="3">YtxH domain-containing protein</fullName>
    </recommendedName>
</protein>
<evidence type="ECO:0008006" key="3">
    <source>
        <dbReference type="Google" id="ProtNLM"/>
    </source>
</evidence>